<dbReference type="PANTHER" id="PTHR46571:SF1">
    <property type="entry name" value="SORTING NEXIN-8"/>
    <property type="match status" value="1"/>
</dbReference>
<organism evidence="3 4">
    <name type="scientific">Saguinus oedipus</name>
    <name type="common">Cotton-top tamarin</name>
    <name type="synonym">Oedipomidas oedipus</name>
    <dbReference type="NCBI Taxonomy" id="9490"/>
    <lineage>
        <taxon>Eukaryota</taxon>
        <taxon>Metazoa</taxon>
        <taxon>Chordata</taxon>
        <taxon>Craniata</taxon>
        <taxon>Vertebrata</taxon>
        <taxon>Euteleostomi</taxon>
        <taxon>Mammalia</taxon>
        <taxon>Eutheria</taxon>
        <taxon>Euarchontoglires</taxon>
        <taxon>Primates</taxon>
        <taxon>Haplorrhini</taxon>
        <taxon>Platyrrhini</taxon>
        <taxon>Cebidae</taxon>
        <taxon>Callitrichinae</taxon>
        <taxon>Saguinus</taxon>
    </lineage>
</organism>
<dbReference type="InterPro" id="IPR001683">
    <property type="entry name" value="PX_dom"/>
</dbReference>
<accession>A0ABQ9VBI8</accession>
<feature type="domain" description="PX" evidence="2">
    <location>
        <begin position="1"/>
        <end position="63"/>
    </location>
</feature>
<name>A0ABQ9VBI8_SAGOE</name>
<evidence type="ECO:0000256" key="1">
    <source>
        <dbReference type="ARBA" id="ARBA00004287"/>
    </source>
</evidence>
<dbReference type="PANTHER" id="PTHR46571">
    <property type="entry name" value="SORTING NEXIN-8"/>
    <property type="match status" value="1"/>
</dbReference>
<comment type="caution">
    <text evidence="3">The sequence shown here is derived from an EMBL/GenBank/DDBJ whole genome shotgun (WGS) entry which is preliminary data.</text>
</comment>
<protein>
    <submittedName>
        <fullName evidence="3">Sorting nexin</fullName>
    </submittedName>
</protein>
<dbReference type="Proteomes" id="UP001266305">
    <property type="component" value="Unassembled WGS sequence"/>
</dbReference>
<proteinExistence type="predicted"/>
<gene>
    <name evidence="3" type="primary">SNX8_3</name>
    <name evidence="3" type="ORF">P7K49_016250</name>
</gene>
<sequence>MLLHKFPYRMVPALPPKRMLSADRECMEARRRALKRFVSLVARDPLSYEDVVLKLFLSFSGSDVQNKLKEYSVLGTNSRT</sequence>
<feature type="non-terminal residue" evidence="3">
    <location>
        <position position="80"/>
    </location>
</feature>
<dbReference type="InterPro" id="IPR036871">
    <property type="entry name" value="PX_dom_sf"/>
</dbReference>
<dbReference type="Pfam" id="PF00787">
    <property type="entry name" value="PX"/>
    <property type="match status" value="1"/>
</dbReference>
<evidence type="ECO:0000259" key="2">
    <source>
        <dbReference type="PROSITE" id="PS50195"/>
    </source>
</evidence>
<dbReference type="PROSITE" id="PS50195">
    <property type="entry name" value="PX"/>
    <property type="match status" value="1"/>
</dbReference>
<evidence type="ECO:0000313" key="3">
    <source>
        <dbReference type="EMBL" id="KAK2106736.1"/>
    </source>
</evidence>
<dbReference type="InterPro" id="IPR028662">
    <property type="entry name" value="SNX8/Mvp1"/>
</dbReference>
<dbReference type="Gene3D" id="3.30.1520.10">
    <property type="entry name" value="Phox-like domain"/>
    <property type="match status" value="1"/>
</dbReference>
<keyword evidence="4" id="KW-1185">Reference proteome</keyword>
<comment type="subcellular location">
    <subcellularLocation>
        <location evidence="1">Membrane</location>
        <topology evidence="1">Peripheral membrane protein</topology>
        <orientation evidence="1">Cytoplasmic side</orientation>
    </subcellularLocation>
</comment>
<evidence type="ECO:0000313" key="4">
    <source>
        <dbReference type="Proteomes" id="UP001266305"/>
    </source>
</evidence>
<reference evidence="3 4" key="1">
    <citation type="submission" date="2023-05" db="EMBL/GenBank/DDBJ databases">
        <title>B98-5 Cell Line De Novo Hybrid Assembly: An Optical Mapping Approach.</title>
        <authorList>
            <person name="Kananen K."/>
            <person name="Auerbach J.A."/>
            <person name="Kautto E."/>
            <person name="Blachly J.S."/>
        </authorList>
    </citation>
    <scope>NUCLEOTIDE SEQUENCE [LARGE SCALE GENOMIC DNA]</scope>
    <source>
        <strain evidence="3">B95-8</strain>
        <tissue evidence="3">Cell line</tissue>
    </source>
</reference>
<dbReference type="EMBL" id="JASSZA010000007">
    <property type="protein sequence ID" value="KAK2106736.1"/>
    <property type="molecule type" value="Genomic_DNA"/>
</dbReference>
<dbReference type="SUPFAM" id="SSF64268">
    <property type="entry name" value="PX domain"/>
    <property type="match status" value="1"/>
</dbReference>